<keyword evidence="2" id="KW-1133">Transmembrane helix</keyword>
<dbReference type="AlphaFoldDB" id="A0A8S0VRR5"/>
<feature type="compositionally biased region" description="Low complexity" evidence="1">
    <location>
        <begin position="419"/>
        <end position="446"/>
    </location>
</feature>
<name>A0A8S0VRR5_CYCAE</name>
<feature type="region of interest" description="Disordered" evidence="1">
    <location>
        <begin position="323"/>
        <end position="351"/>
    </location>
</feature>
<feature type="compositionally biased region" description="Low complexity" evidence="1">
    <location>
        <begin position="550"/>
        <end position="578"/>
    </location>
</feature>
<keyword evidence="2" id="KW-0472">Membrane</keyword>
<dbReference type="EMBL" id="CACVBS010000045">
    <property type="protein sequence ID" value="CAA7264529.1"/>
    <property type="molecule type" value="Genomic_DNA"/>
</dbReference>
<evidence type="ECO:0000313" key="4">
    <source>
        <dbReference type="Proteomes" id="UP000467700"/>
    </source>
</evidence>
<keyword evidence="4" id="KW-1185">Reference proteome</keyword>
<evidence type="ECO:0000256" key="2">
    <source>
        <dbReference type="SAM" id="Phobius"/>
    </source>
</evidence>
<feature type="region of interest" description="Disordered" evidence="1">
    <location>
        <begin position="278"/>
        <end position="310"/>
    </location>
</feature>
<dbReference type="Proteomes" id="UP000467700">
    <property type="component" value="Unassembled WGS sequence"/>
</dbReference>
<comment type="caution">
    <text evidence="3">The sequence shown here is derived from an EMBL/GenBank/DDBJ whole genome shotgun (WGS) entry which is preliminary data.</text>
</comment>
<feature type="compositionally biased region" description="Low complexity" evidence="1">
    <location>
        <begin position="185"/>
        <end position="197"/>
    </location>
</feature>
<feature type="transmembrane region" description="Helical" evidence="2">
    <location>
        <begin position="602"/>
        <end position="626"/>
    </location>
</feature>
<feature type="region of interest" description="Disordered" evidence="1">
    <location>
        <begin position="14"/>
        <end position="217"/>
    </location>
</feature>
<evidence type="ECO:0000313" key="3">
    <source>
        <dbReference type="EMBL" id="CAA7264529.1"/>
    </source>
</evidence>
<gene>
    <name evidence="3" type="ORF">AAE3_LOCUS6767</name>
</gene>
<feature type="compositionally biased region" description="Low complexity" evidence="1">
    <location>
        <begin position="154"/>
        <end position="177"/>
    </location>
</feature>
<proteinExistence type="predicted"/>
<accession>A0A8S0VRR5</accession>
<sequence>MRFSFINQGGLASFLPSMSPAGANPRTGSLGQSATMHIPPRAHSSRLPPSARSLSEAPGRGGTSPTSTFLSRSNNSSPGQLISVTSTQTSKPTGADATLTTSDDIQTNTARTDHPSPPSEKSMPAGTETNSPESASPSHSSTTSHSDALMIAPQTSTTTSTIDDHSQTQISSSINATPPSPIPTPSVVASSTSAHHPVSSDKSTSIQLNSSQTLTVSSSKPTGIFFDDLSITAPPSSPTEINPGTNSTSTISNATNLATESIVSPNSTTEGHVASLISPTRTKPGRSHEGLSASANFTPLNSTNAENTISPSTLSTALTTSRHRHPLPIPLPILTGTRTRRPSKSTQTSLTSLLTSSAAATISSPLTNPPTESPTTTLNFVSSQFVSTETRSRLLIPSIPSVIISNLPTLSALLALASPSSSPIPVTNSTTPSGSSTTTSIPTSRAPTDKDESDPTSSTVGPSTLSSSARSTPPTSVPPITVTTSSPELSGTTSTPSNLPNTPTVTSTTSLVVTGPPTTASSSSRTSSTTSKSSRTTGASLTSISATRVSDTTQSSLTSRSSNRPSPSTDTSTFPSTDAVYYPDPSNRSVLVYGSQVVRPHFVGMSTMGIVFFVYLLAAAFSVVLVRRRHYRG</sequence>
<feature type="compositionally biased region" description="Low complexity" evidence="1">
    <location>
        <begin position="456"/>
        <end position="540"/>
    </location>
</feature>
<keyword evidence="2" id="KW-0812">Transmembrane</keyword>
<organism evidence="3 4">
    <name type="scientific">Cyclocybe aegerita</name>
    <name type="common">Black poplar mushroom</name>
    <name type="synonym">Agrocybe aegerita</name>
    <dbReference type="NCBI Taxonomy" id="1973307"/>
    <lineage>
        <taxon>Eukaryota</taxon>
        <taxon>Fungi</taxon>
        <taxon>Dikarya</taxon>
        <taxon>Basidiomycota</taxon>
        <taxon>Agaricomycotina</taxon>
        <taxon>Agaricomycetes</taxon>
        <taxon>Agaricomycetidae</taxon>
        <taxon>Agaricales</taxon>
        <taxon>Agaricineae</taxon>
        <taxon>Bolbitiaceae</taxon>
        <taxon>Cyclocybe</taxon>
    </lineage>
</organism>
<evidence type="ECO:0000256" key="1">
    <source>
        <dbReference type="SAM" id="MobiDB-lite"/>
    </source>
</evidence>
<feature type="compositionally biased region" description="Polar residues" evidence="1">
    <location>
        <begin position="63"/>
        <end position="110"/>
    </location>
</feature>
<feature type="compositionally biased region" description="Polar residues" evidence="1">
    <location>
        <begin position="293"/>
        <end position="307"/>
    </location>
</feature>
<feature type="compositionally biased region" description="Low complexity" evidence="1">
    <location>
        <begin position="39"/>
        <end position="55"/>
    </location>
</feature>
<feature type="region of interest" description="Disordered" evidence="1">
    <location>
        <begin position="419"/>
        <end position="580"/>
    </location>
</feature>
<reference evidence="3 4" key="1">
    <citation type="submission" date="2020-01" db="EMBL/GenBank/DDBJ databases">
        <authorList>
            <person name="Gupta K D."/>
        </authorList>
    </citation>
    <scope>NUCLEOTIDE SEQUENCE [LARGE SCALE GENOMIC DNA]</scope>
</reference>
<protein>
    <submittedName>
        <fullName evidence="3">Uncharacterized protein</fullName>
    </submittedName>
</protein>
<feature type="compositionally biased region" description="Low complexity" evidence="1">
    <location>
        <begin position="131"/>
        <end position="146"/>
    </location>
</feature>
<feature type="compositionally biased region" description="Polar residues" evidence="1">
    <location>
        <begin position="26"/>
        <end position="35"/>
    </location>
</feature>
<feature type="compositionally biased region" description="Polar residues" evidence="1">
    <location>
        <begin position="201"/>
        <end position="217"/>
    </location>
</feature>